<dbReference type="AlphaFoldDB" id="A0A8R7QIQ4"/>
<reference evidence="1" key="3">
    <citation type="submission" date="2022-06" db="UniProtKB">
        <authorList>
            <consortium name="EnsemblPlants"/>
        </authorList>
    </citation>
    <scope>IDENTIFICATION</scope>
</reference>
<dbReference type="Proteomes" id="UP000015106">
    <property type="component" value="Chromosome 5"/>
</dbReference>
<evidence type="ECO:0000313" key="1">
    <source>
        <dbReference type="EnsemblPlants" id="TuG1812G0500005509.01.T01.cds357623"/>
    </source>
</evidence>
<sequence length="37" mass="4284">MQYYCSSVTAADTQAFHLHITLLYTIKHQSVLSNQNR</sequence>
<protein>
    <submittedName>
        <fullName evidence="1">Uncharacterized protein</fullName>
    </submittedName>
</protein>
<dbReference type="EnsemblPlants" id="TuG1812G0500005509.01.T01">
    <property type="protein sequence ID" value="TuG1812G0500005509.01.T01.cds357623"/>
    <property type="gene ID" value="TuG1812G0500005509.01"/>
</dbReference>
<evidence type="ECO:0000313" key="2">
    <source>
        <dbReference type="Proteomes" id="UP000015106"/>
    </source>
</evidence>
<proteinExistence type="predicted"/>
<organism evidence="1 2">
    <name type="scientific">Triticum urartu</name>
    <name type="common">Red wild einkorn</name>
    <name type="synonym">Crithodium urartu</name>
    <dbReference type="NCBI Taxonomy" id="4572"/>
    <lineage>
        <taxon>Eukaryota</taxon>
        <taxon>Viridiplantae</taxon>
        <taxon>Streptophyta</taxon>
        <taxon>Embryophyta</taxon>
        <taxon>Tracheophyta</taxon>
        <taxon>Spermatophyta</taxon>
        <taxon>Magnoliopsida</taxon>
        <taxon>Liliopsida</taxon>
        <taxon>Poales</taxon>
        <taxon>Poaceae</taxon>
        <taxon>BOP clade</taxon>
        <taxon>Pooideae</taxon>
        <taxon>Triticodae</taxon>
        <taxon>Triticeae</taxon>
        <taxon>Triticinae</taxon>
        <taxon>Triticum</taxon>
    </lineage>
</organism>
<accession>A0A8R7QIQ4</accession>
<keyword evidence="2" id="KW-1185">Reference proteome</keyword>
<name>A0A8R7QIQ4_TRIUA</name>
<dbReference type="Gramene" id="TuG1812G0500005509.01.T01">
    <property type="protein sequence ID" value="TuG1812G0500005509.01.T01.cds357623"/>
    <property type="gene ID" value="TuG1812G0500005509.01"/>
</dbReference>
<reference evidence="2" key="1">
    <citation type="journal article" date="2013" name="Nature">
        <title>Draft genome of the wheat A-genome progenitor Triticum urartu.</title>
        <authorList>
            <person name="Ling H.Q."/>
            <person name="Zhao S."/>
            <person name="Liu D."/>
            <person name="Wang J."/>
            <person name="Sun H."/>
            <person name="Zhang C."/>
            <person name="Fan H."/>
            <person name="Li D."/>
            <person name="Dong L."/>
            <person name="Tao Y."/>
            <person name="Gao C."/>
            <person name="Wu H."/>
            <person name="Li Y."/>
            <person name="Cui Y."/>
            <person name="Guo X."/>
            <person name="Zheng S."/>
            <person name="Wang B."/>
            <person name="Yu K."/>
            <person name="Liang Q."/>
            <person name="Yang W."/>
            <person name="Lou X."/>
            <person name="Chen J."/>
            <person name="Feng M."/>
            <person name="Jian J."/>
            <person name="Zhang X."/>
            <person name="Luo G."/>
            <person name="Jiang Y."/>
            <person name="Liu J."/>
            <person name="Wang Z."/>
            <person name="Sha Y."/>
            <person name="Zhang B."/>
            <person name="Wu H."/>
            <person name="Tang D."/>
            <person name="Shen Q."/>
            <person name="Xue P."/>
            <person name="Zou S."/>
            <person name="Wang X."/>
            <person name="Liu X."/>
            <person name="Wang F."/>
            <person name="Yang Y."/>
            <person name="An X."/>
            <person name="Dong Z."/>
            <person name="Zhang K."/>
            <person name="Zhang X."/>
            <person name="Luo M.C."/>
            <person name="Dvorak J."/>
            <person name="Tong Y."/>
            <person name="Wang J."/>
            <person name="Yang H."/>
            <person name="Li Z."/>
            <person name="Wang D."/>
            <person name="Zhang A."/>
            <person name="Wang J."/>
        </authorList>
    </citation>
    <scope>NUCLEOTIDE SEQUENCE</scope>
    <source>
        <strain evidence="2">cv. G1812</strain>
    </source>
</reference>
<reference evidence="1" key="2">
    <citation type="submission" date="2018-03" db="EMBL/GenBank/DDBJ databases">
        <title>The Triticum urartu genome reveals the dynamic nature of wheat genome evolution.</title>
        <authorList>
            <person name="Ling H."/>
            <person name="Ma B."/>
            <person name="Shi X."/>
            <person name="Liu H."/>
            <person name="Dong L."/>
            <person name="Sun H."/>
            <person name="Cao Y."/>
            <person name="Gao Q."/>
            <person name="Zheng S."/>
            <person name="Li Y."/>
            <person name="Yu Y."/>
            <person name="Du H."/>
            <person name="Qi M."/>
            <person name="Li Y."/>
            <person name="Yu H."/>
            <person name="Cui Y."/>
            <person name="Wang N."/>
            <person name="Chen C."/>
            <person name="Wu H."/>
            <person name="Zhao Y."/>
            <person name="Zhang J."/>
            <person name="Li Y."/>
            <person name="Zhou W."/>
            <person name="Zhang B."/>
            <person name="Hu W."/>
            <person name="Eijk M."/>
            <person name="Tang J."/>
            <person name="Witsenboer H."/>
            <person name="Zhao S."/>
            <person name="Li Z."/>
            <person name="Zhang A."/>
            <person name="Wang D."/>
            <person name="Liang C."/>
        </authorList>
    </citation>
    <scope>NUCLEOTIDE SEQUENCE [LARGE SCALE GENOMIC DNA]</scope>
    <source>
        <strain evidence="1">cv. G1812</strain>
    </source>
</reference>